<feature type="domain" description="Rubredoxin-like" evidence="1">
    <location>
        <begin position="5"/>
        <end position="39"/>
    </location>
</feature>
<dbReference type="SUPFAM" id="SSF57802">
    <property type="entry name" value="Rubredoxin-like"/>
    <property type="match status" value="1"/>
</dbReference>
<reference evidence="2" key="1">
    <citation type="submission" date="2019-08" db="EMBL/GenBank/DDBJ databases">
        <authorList>
            <person name="Kucharzyk K."/>
            <person name="Murdoch R.W."/>
            <person name="Higgins S."/>
            <person name="Loffler F."/>
        </authorList>
    </citation>
    <scope>NUCLEOTIDE SEQUENCE</scope>
</reference>
<comment type="caution">
    <text evidence="2">The sequence shown here is derived from an EMBL/GenBank/DDBJ whole genome shotgun (WGS) entry which is preliminary data.</text>
</comment>
<sequence>MAENTNVFVCTICGFIYIGDNPPQLCPVCKVPGWKFEKIEEGKAHV</sequence>
<accession>A0A645HRW0</accession>
<dbReference type="InterPro" id="IPR024934">
    <property type="entry name" value="Rubredoxin-like_dom"/>
</dbReference>
<gene>
    <name evidence="2" type="ORF">SDC9_189221</name>
</gene>
<dbReference type="EMBL" id="VSSQ01098864">
    <property type="protein sequence ID" value="MPN41667.1"/>
    <property type="molecule type" value="Genomic_DNA"/>
</dbReference>
<dbReference type="GO" id="GO:0005506">
    <property type="term" value="F:iron ion binding"/>
    <property type="evidence" value="ECO:0007669"/>
    <property type="project" value="InterPro"/>
</dbReference>
<dbReference type="Gene3D" id="2.20.28.10">
    <property type="match status" value="1"/>
</dbReference>
<evidence type="ECO:0000313" key="2">
    <source>
        <dbReference type="EMBL" id="MPN41667.1"/>
    </source>
</evidence>
<name>A0A645HRW0_9ZZZZ</name>
<protein>
    <recommendedName>
        <fullName evidence="1">Rubredoxin-like domain-containing protein</fullName>
    </recommendedName>
</protein>
<dbReference type="Pfam" id="PF21349">
    <property type="entry name" value="RUBY_RBDX"/>
    <property type="match status" value="1"/>
</dbReference>
<dbReference type="AlphaFoldDB" id="A0A645HRW0"/>
<organism evidence="2">
    <name type="scientific">bioreactor metagenome</name>
    <dbReference type="NCBI Taxonomy" id="1076179"/>
    <lineage>
        <taxon>unclassified sequences</taxon>
        <taxon>metagenomes</taxon>
        <taxon>ecological metagenomes</taxon>
    </lineage>
</organism>
<dbReference type="PROSITE" id="PS50903">
    <property type="entry name" value="RUBREDOXIN_LIKE"/>
    <property type="match status" value="1"/>
</dbReference>
<evidence type="ECO:0000259" key="1">
    <source>
        <dbReference type="PROSITE" id="PS50903"/>
    </source>
</evidence>
<dbReference type="InterPro" id="IPR048574">
    <property type="entry name" value="RUBY_RBDX"/>
</dbReference>
<proteinExistence type="predicted"/>